<evidence type="ECO:0000256" key="5">
    <source>
        <dbReference type="SAM" id="Phobius"/>
    </source>
</evidence>
<keyword evidence="5" id="KW-1133">Transmembrane helix</keyword>
<gene>
    <name evidence="6" type="ORF">COU81_02280</name>
</gene>
<dbReference type="PANTHER" id="PTHR30563">
    <property type="entry name" value="DNA RECOMBINATION PROTEIN RMUC"/>
    <property type="match status" value="1"/>
</dbReference>
<evidence type="ECO:0000256" key="2">
    <source>
        <dbReference type="ARBA" id="ARBA00009840"/>
    </source>
</evidence>
<dbReference type="GO" id="GO:0006310">
    <property type="term" value="P:DNA recombination"/>
    <property type="evidence" value="ECO:0007669"/>
    <property type="project" value="UniProtKB-KW"/>
</dbReference>
<protein>
    <recommendedName>
        <fullName evidence="8">DNA recombination protein RmuC</fullName>
    </recommendedName>
</protein>
<comment type="similarity">
    <text evidence="2">Belongs to the RmuC family.</text>
</comment>
<evidence type="ECO:0000256" key="1">
    <source>
        <dbReference type="ARBA" id="ARBA00003416"/>
    </source>
</evidence>
<organism evidence="6 7">
    <name type="scientific">Candidatus Portnoybacteria bacterium CG10_big_fil_rev_8_21_14_0_10_36_7</name>
    <dbReference type="NCBI Taxonomy" id="1974812"/>
    <lineage>
        <taxon>Bacteria</taxon>
        <taxon>Candidatus Portnoyibacteriota</taxon>
    </lineage>
</organism>
<dbReference type="InterPro" id="IPR003798">
    <property type="entry name" value="DNA_recombination_RmuC"/>
</dbReference>
<feature type="transmembrane region" description="Helical" evidence="5">
    <location>
        <begin position="6"/>
        <end position="25"/>
    </location>
</feature>
<dbReference type="Proteomes" id="UP000231450">
    <property type="component" value="Unassembled WGS sequence"/>
</dbReference>
<evidence type="ECO:0000313" key="7">
    <source>
        <dbReference type="Proteomes" id="UP000231450"/>
    </source>
</evidence>
<proteinExistence type="inferred from homology"/>
<keyword evidence="4" id="KW-0233">DNA recombination</keyword>
<comment type="caution">
    <text evidence="6">The sequence shown here is derived from an EMBL/GenBank/DDBJ whole genome shotgun (WGS) entry which is preliminary data.</text>
</comment>
<dbReference type="PANTHER" id="PTHR30563:SF0">
    <property type="entry name" value="DNA RECOMBINATION PROTEIN RMUC"/>
    <property type="match status" value="1"/>
</dbReference>
<dbReference type="AlphaFoldDB" id="A0A2M8KDZ4"/>
<evidence type="ECO:0000256" key="3">
    <source>
        <dbReference type="ARBA" id="ARBA00023054"/>
    </source>
</evidence>
<dbReference type="EMBL" id="PFDW01000050">
    <property type="protein sequence ID" value="PJE58142.1"/>
    <property type="molecule type" value="Genomic_DNA"/>
</dbReference>
<comment type="function">
    <text evidence="1">Involved in DNA recombination.</text>
</comment>
<evidence type="ECO:0000313" key="6">
    <source>
        <dbReference type="EMBL" id="PJE58142.1"/>
    </source>
</evidence>
<reference evidence="7" key="1">
    <citation type="submission" date="2017-09" db="EMBL/GenBank/DDBJ databases">
        <title>Depth-based differentiation of microbial function through sediment-hosted aquifers and enrichment of novel symbionts in the deep terrestrial subsurface.</title>
        <authorList>
            <person name="Probst A.J."/>
            <person name="Ladd B."/>
            <person name="Jarett J.K."/>
            <person name="Geller-Mcgrath D.E."/>
            <person name="Sieber C.M.K."/>
            <person name="Emerson J.B."/>
            <person name="Anantharaman K."/>
            <person name="Thomas B.C."/>
            <person name="Malmstrom R."/>
            <person name="Stieglmeier M."/>
            <person name="Klingl A."/>
            <person name="Woyke T."/>
            <person name="Ryan C.M."/>
            <person name="Banfield J.F."/>
        </authorList>
    </citation>
    <scope>NUCLEOTIDE SEQUENCE [LARGE SCALE GENOMIC DNA]</scope>
</reference>
<evidence type="ECO:0000256" key="4">
    <source>
        <dbReference type="ARBA" id="ARBA00023172"/>
    </source>
</evidence>
<evidence type="ECO:0008006" key="8">
    <source>
        <dbReference type="Google" id="ProtNLM"/>
    </source>
</evidence>
<keyword evidence="5" id="KW-0812">Transmembrane</keyword>
<name>A0A2M8KDZ4_9BACT</name>
<sequence length="339" mass="38717">MADILIILILVLLVVLTGLVIFLSYQQIKNSRLGSQDVIVEWLKDMRVGMDQQGKSLNNRLDTAAQVIRDVIKEIGSMQEIGRQMQTLQDFLRSPKLRGNIGEQVLKDMLAQSLPKDNFAFQYKFKDGQIVDAIIKTDKGIIPIDSKFPLENFRRLSQAKDEAEKDSFVKLFLKDVRKHIDDIYKKYILPQEGTVDFALMYIPSEAIYYEIIASKEPIDIYASDKKVVFVSPNSLYYFLKIIMMALEERKISEASVKILETLKGLSQDSRKFSKNLQVLSGHLSRAKNSFDVVESDFGRLSGKIDNVKFLKVEKVKAIGESTSIKINEAEFIEEDEENN</sequence>
<accession>A0A2M8KDZ4</accession>
<keyword evidence="5" id="KW-0472">Membrane</keyword>
<dbReference type="Pfam" id="PF02646">
    <property type="entry name" value="RmuC"/>
    <property type="match status" value="1"/>
</dbReference>
<keyword evidence="3" id="KW-0175">Coiled coil</keyword>